<proteinExistence type="predicted"/>
<reference evidence="2 3" key="1">
    <citation type="submission" date="2016-12" db="EMBL/GenBank/DDBJ databases">
        <title>Genomic comparison of strains in the 'Actinomyces naeslundii' group.</title>
        <authorList>
            <person name="Mughal S.R."/>
            <person name="Do T."/>
            <person name="Gilbert S.C."/>
            <person name="Witherden E.A."/>
            <person name="Didelot X."/>
            <person name="Beighton D."/>
        </authorList>
    </citation>
    <scope>NUCLEOTIDE SEQUENCE [LARGE SCALE GENOMIC DNA]</scope>
    <source>
        <strain evidence="2 3">WE6B-3</strain>
    </source>
</reference>
<accession>A0ABX3F509</accession>
<feature type="transmembrane region" description="Helical" evidence="1">
    <location>
        <begin position="14"/>
        <end position="36"/>
    </location>
</feature>
<name>A0ABX3F509_ACTNA</name>
<keyword evidence="3" id="KW-1185">Reference proteome</keyword>
<evidence type="ECO:0000313" key="2">
    <source>
        <dbReference type="EMBL" id="OLO86351.1"/>
    </source>
</evidence>
<feature type="transmembrane region" description="Helical" evidence="1">
    <location>
        <begin position="119"/>
        <end position="138"/>
    </location>
</feature>
<gene>
    <name evidence="2" type="ORF">BKH13_00425</name>
</gene>
<evidence type="ECO:0000256" key="1">
    <source>
        <dbReference type="SAM" id="Phobius"/>
    </source>
</evidence>
<keyword evidence="1" id="KW-0812">Transmembrane</keyword>
<keyword evidence="1" id="KW-1133">Transmembrane helix</keyword>
<sequence length="155" mass="16872">MMISRDVRAVLLRWVWWLVRTIAATAVATYAVRIVIIPFLIEPVLGIASYGMYSKLLYGGIAFFFGAFIVFSLVRVLLVEEVGASGSLKLNGWIATSMCLTSVGVFATRRGTESTSSMLALALLLFSAIILFFIIGAADRQCAPIGGASWRVRSK</sequence>
<dbReference type="EMBL" id="MSKX01000002">
    <property type="protein sequence ID" value="OLO86351.1"/>
    <property type="molecule type" value="Genomic_DNA"/>
</dbReference>
<comment type="caution">
    <text evidence="2">The sequence shown here is derived from an EMBL/GenBank/DDBJ whole genome shotgun (WGS) entry which is preliminary data.</text>
</comment>
<dbReference type="RefSeq" id="WP_075409555.1">
    <property type="nucleotide sequence ID" value="NZ_MSKX01000002.1"/>
</dbReference>
<dbReference type="Proteomes" id="UP000186781">
    <property type="component" value="Unassembled WGS sequence"/>
</dbReference>
<evidence type="ECO:0000313" key="3">
    <source>
        <dbReference type="Proteomes" id="UP000186781"/>
    </source>
</evidence>
<organism evidence="2 3">
    <name type="scientific">Actinomyces naeslundii</name>
    <dbReference type="NCBI Taxonomy" id="1655"/>
    <lineage>
        <taxon>Bacteria</taxon>
        <taxon>Bacillati</taxon>
        <taxon>Actinomycetota</taxon>
        <taxon>Actinomycetes</taxon>
        <taxon>Actinomycetales</taxon>
        <taxon>Actinomycetaceae</taxon>
        <taxon>Actinomyces</taxon>
    </lineage>
</organism>
<feature type="transmembrane region" description="Helical" evidence="1">
    <location>
        <begin position="56"/>
        <end position="78"/>
    </location>
</feature>
<protein>
    <submittedName>
        <fullName evidence="2">Uncharacterized protein</fullName>
    </submittedName>
</protein>
<feature type="transmembrane region" description="Helical" evidence="1">
    <location>
        <begin position="90"/>
        <end position="107"/>
    </location>
</feature>
<keyword evidence="1" id="KW-0472">Membrane</keyword>